<proteinExistence type="predicted"/>
<reference evidence="4 5" key="1">
    <citation type="submission" date="2023-07" db="EMBL/GenBank/DDBJ databases">
        <title>Protaetiibacter sp. nov WY-16 isolated from soil.</title>
        <authorList>
            <person name="Liu B."/>
            <person name="Wan Y."/>
        </authorList>
    </citation>
    <scope>NUCLEOTIDE SEQUENCE [LARGE SCALE GENOMIC DNA]</scope>
    <source>
        <strain evidence="4 5">WY-16</strain>
    </source>
</reference>
<dbReference type="RefSeq" id="WP_305001944.1">
    <property type="nucleotide sequence ID" value="NZ_JAUQUB010000001.1"/>
</dbReference>
<sequence length="177" mass="18600">MGADLDDTVRVPPRPAPTAALPDTEDTVITPRPSHPHDVSAEDRAPADPVDPAPPPRGTYSLRVGLQSDPIALDAPVLVGRNPTPPRVVRGDVPRLVRVASPGREVSATHLEVRQLGASVIVTDLRSTNGSLVMVPGRAPVALRQGESMVVSPGTLVDIGDDTILQILPMHSSGRQP</sequence>
<dbReference type="Gene3D" id="2.60.200.20">
    <property type="match status" value="1"/>
</dbReference>
<feature type="compositionally biased region" description="Basic and acidic residues" evidence="2">
    <location>
        <begin position="35"/>
        <end position="46"/>
    </location>
</feature>
<comment type="caution">
    <text evidence="4">The sequence shown here is derived from an EMBL/GenBank/DDBJ whole genome shotgun (WGS) entry which is preliminary data.</text>
</comment>
<dbReference type="EMBL" id="JAUQUB010000001">
    <property type="protein sequence ID" value="MDO7881536.1"/>
    <property type="molecule type" value="Genomic_DNA"/>
</dbReference>
<dbReference type="InterPro" id="IPR008984">
    <property type="entry name" value="SMAD_FHA_dom_sf"/>
</dbReference>
<evidence type="ECO:0000313" key="5">
    <source>
        <dbReference type="Proteomes" id="UP001241072"/>
    </source>
</evidence>
<accession>A0ABT9BKI8</accession>
<organism evidence="4 5">
    <name type="scientific">Antiquaquibacter soli</name>
    <dbReference type="NCBI Taxonomy" id="3064523"/>
    <lineage>
        <taxon>Bacteria</taxon>
        <taxon>Bacillati</taxon>
        <taxon>Actinomycetota</taxon>
        <taxon>Actinomycetes</taxon>
        <taxon>Micrococcales</taxon>
        <taxon>Microbacteriaceae</taxon>
        <taxon>Antiquaquibacter</taxon>
    </lineage>
</organism>
<dbReference type="Pfam" id="PF00498">
    <property type="entry name" value="FHA"/>
    <property type="match status" value="1"/>
</dbReference>
<keyword evidence="5" id="KW-1185">Reference proteome</keyword>
<dbReference type="PROSITE" id="PS50006">
    <property type="entry name" value="FHA_DOMAIN"/>
    <property type="match status" value="1"/>
</dbReference>
<dbReference type="Proteomes" id="UP001241072">
    <property type="component" value="Unassembled WGS sequence"/>
</dbReference>
<evidence type="ECO:0000313" key="4">
    <source>
        <dbReference type="EMBL" id="MDO7881536.1"/>
    </source>
</evidence>
<feature type="domain" description="FHA" evidence="3">
    <location>
        <begin position="77"/>
        <end position="133"/>
    </location>
</feature>
<dbReference type="InterPro" id="IPR000253">
    <property type="entry name" value="FHA_dom"/>
</dbReference>
<gene>
    <name evidence="4" type="ORF">Q5716_04770</name>
</gene>
<protein>
    <submittedName>
        <fullName evidence="4">FHA domain-containing protein</fullName>
    </submittedName>
</protein>
<keyword evidence="1" id="KW-0597">Phosphoprotein</keyword>
<dbReference type="SUPFAM" id="SSF49879">
    <property type="entry name" value="SMAD/FHA domain"/>
    <property type="match status" value="1"/>
</dbReference>
<evidence type="ECO:0000256" key="2">
    <source>
        <dbReference type="SAM" id="MobiDB-lite"/>
    </source>
</evidence>
<evidence type="ECO:0000259" key="3">
    <source>
        <dbReference type="PROSITE" id="PS50006"/>
    </source>
</evidence>
<evidence type="ECO:0000256" key="1">
    <source>
        <dbReference type="ARBA" id="ARBA00022553"/>
    </source>
</evidence>
<name>A0ABT9BKI8_9MICO</name>
<feature type="region of interest" description="Disordered" evidence="2">
    <location>
        <begin position="1"/>
        <end position="59"/>
    </location>
</feature>